<dbReference type="STRING" id="396268.IV45_GL000341"/>
<dbReference type="PATRIC" id="fig|396268.3.peg.345"/>
<organism evidence="2 3">
    <name type="scientific">Limosilactobacillus secaliphilus</name>
    <dbReference type="NCBI Taxonomy" id="396268"/>
    <lineage>
        <taxon>Bacteria</taxon>
        <taxon>Bacillati</taxon>
        <taxon>Bacillota</taxon>
        <taxon>Bacilli</taxon>
        <taxon>Lactobacillales</taxon>
        <taxon>Lactobacillaceae</taxon>
        <taxon>Limosilactobacillus</taxon>
    </lineage>
</organism>
<dbReference type="InterPro" id="IPR016979">
    <property type="entry name" value="DUF2129"/>
</dbReference>
<dbReference type="Pfam" id="PF09902">
    <property type="entry name" value="DUF2129"/>
    <property type="match status" value="1"/>
</dbReference>
<evidence type="ECO:0000256" key="1">
    <source>
        <dbReference type="ARBA" id="ARBA00022490"/>
    </source>
</evidence>
<dbReference type="Proteomes" id="UP000050934">
    <property type="component" value="Unassembled WGS sequence"/>
</dbReference>
<sequence length="83" mass="9813">MYFRRRRVARAVAHYGHLIYVSKHDHYLVLYVNQDDADEIRQKIAEMKAVNKVIDSHLQDLDPTVSDLESTGIYKKHDEDENK</sequence>
<proteinExistence type="predicted"/>
<gene>
    <name evidence="2" type="ORF">IV45_GL000341</name>
</gene>
<name>A0A0R2IB66_9LACO</name>
<evidence type="ECO:0000313" key="2">
    <source>
        <dbReference type="EMBL" id="KRN58717.1"/>
    </source>
</evidence>
<comment type="caution">
    <text evidence="2">The sequence shown here is derived from an EMBL/GenBank/DDBJ whole genome shotgun (WGS) entry which is preliminary data.</text>
</comment>
<reference evidence="2 3" key="1">
    <citation type="journal article" date="2015" name="Genome Announc.">
        <title>Expanding the biotechnology potential of lactobacilli through comparative genomics of 213 strains and associated genera.</title>
        <authorList>
            <person name="Sun Z."/>
            <person name="Harris H.M."/>
            <person name="McCann A."/>
            <person name="Guo C."/>
            <person name="Argimon S."/>
            <person name="Zhang W."/>
            <person name="Yang X."/>
            <person name="Jeffery I.B."/>
            <person name="Cooney J.C."/>
            <person name="Kagawa T.F."/>
            <person name="Liu W."/>
            <person name="Song Y."/>
            <person name="Salvetti E."/>
            <person name="Wrobel A."/>
            <person name="Rasinkangas P."/>
            <person name="Parkhill J."/>
            <person name="Rea M.C."/>
            <person name="O'Sullivan O."/>
            <person name="Ritari J."/>
            <person name="Douillard F.P."/>
            <person name="Paul Ross R."/>
            <person name="Yang R."/>
            <person name="Briner A.E."/>
            <person name="Felis G.E."/>
            <person name="de Vos W.M."/>
            <person name="Barrangou R."/>
            <person name="Klaenhammer T.R."/>
            <person name="Caufield P.W."/>
            <person name="Cui Y."/>
            <person name="Zhang H."/>
            <person name="O'Toole P.W."/>
        </authorList>
    </citation>
    <scope>NUCLEOTIDE SEQUENCE [LARGE SCALE GENOMIC DNA]</scope>
    <source>
        <strain evidence="2 3">DSM 17896</strain>
    </source>
</reference>
<evidence type="ECO:0000313" key="3">
    <source>
        <dbReference type="Proteomes" id="UP000050934"/>
    </source>
</evidence>
<evidence type="ECO:0008006" key="4">
    <source>
        <dbReference type="Google" id="ProtNLM"/>
    </source>
</evidence>
<protein>
    <recommendedName>
        <fullName evidence="4">DUF2129 domain-containing protein</fullName>
    </recommendedName>
</protein>
<dbReference type="EMBL" id="JQBW01000009">
    <property type="protein sequence ID" value="KRN58717.1"/>
    <property type="molecule type" value="Genomic_DNA"/>
</dbReference>
<dbReference type="AlphaFoldDB" id="A0A0R2IB66"/>
<accession>A0A0R2IB66</accession>
<keyword evidence="3" id="KW-1185">Reference proteome</keyword>
<keyword evidence="1" id="KW-0963">Cytoplasm</keyword>